<evidence type="ECO:0000313" key="2">
    <source>
        <dbReference type="Proteomes" id="UP000265643"/>
    </source>
</evidence>
<organism evidence="1 2">
    <name type="scientific">Mediterraneibacter butyricigenes</name>
    <dbReference type="NCBI Taxonomy" id="2316025"/>
    <lineage>
        <taxon>Bacteria</taxon>
        <taxon>Bacillati</taxon>
        <taxon>Bacillota</taxon>
        <taxon>Clostridia</taxon>
        <taxon>Lachnospirales</taxon>
        <taxon>Lachnospiraceae</taxon>
        <taxon>Mediterraneibacter</taxon>
    </lineage>
</organism>
<proteinExistence type="predicted"/>
<keyword evidence="2" id="KW-1185">Reference proteome</keyword>
<dbReference type="AlphaFoldDB" id="A0A391PA25"/>
<sequence length="321" mass="36737">MARKNKRTSKRKTKQIIKRTYKDSLFRILFNTPEHLLELYNAINGTHYEDPEVLEINTLENAMFLSVRNDVSMILDTTLSLYEHQSTYSPNLPYRNLQYVTSIYAGMISQDRVFGSHPLSLPSPSFIVFYNGTDKDLPDRSELRLSDLFEKSNTNSGIEPWLELRTIVLNINKGYNEQLMKTCQTLRDYTELVSRIRSYQRELPLEEAVTQAVDDCIKDGVLAEFLSKNRREAIRVSILECDVDKVMDYLKKEAKEDGHAEGLATGRAEGLAIGRAEGQIEGYLSSVQAIMKNLNMTPIQAMDALNIPAEERENLLKQLND</sequence>
<gene>
    <name evidence="1" type="ORF">KGMB01110_09190</name>
</gene>
<evidence type="ECO:0000313" key="1">
    <source>
        <dbReference type="EMBL" id="GCA66483.1"/>
    </source>
</evidence>
<name>A0A391PA25_9FIRM</name>
<dbReference type="EMBL" id="BHGK01000001">
    <property type="protein sequence ID" value="GCA66483.1"/>
    <property type="molecule type" value="Genomic_DNA"/>
</dbReference>
<reference evidence="2" key="1">
    <citation type="submission" date="2018-09" db="EMBL/GenBank/DDBJ databases">
        <title>Draft Genome Sequence of Mediterraneibacter sp. KCTC 15684.</title>
        <authorList>
            <person name="Kim J.S."/>
            <person name="Han K.I."/>
            <person name="Suh M.K."/>
            <person name="Lee K.C."/>
            <person name="Eom M.K."/>
            <person name="Lee J.H."/>
            <person name="Park S.H."/>
            <person name="Kang S.W."/>
            <person name="Park J.E."/>
            <person name="Oh B.S."/>
            <person name="Yu S.Y."/>
            <person name="Choi S.H."/>
            <person name="Lee D.H."/>
            <person name="Yoon H."/>
            <person name="Kim B."/>
            <person name="Yang S.J."/>
            <person name="Lee J.S."/>
        </authorList>
    </citation>
    <scope>NUCLEOTIDE SEQUENCE [LARGE SCALE GENOMIC DNA]</scope>
    <source>
        <strain evidence="2">KCTC 15684</strain>
    </source>
</reference>
<accession>A0A391PA25</accession>
<protein>
    <recommendedName>
        <fullName evidence="3">Transposase</fullName>
    </recommendedName>
</protein>
<dbReference type="Proteomes" id="UP000265643">
    <property type="component" value="Unassembled WGS sequence"/>
</dbReference>
<dbReference type="RefSeq" id="WP_119297713.1">
    <property type="nucleotide sequence ID" value="NZ_BHGK01000001.1"/>
</dbReference>
<comment type="caution">
    <text evidence="1">The sequence shown here is derived from an EMBL/GenBank/DDBJ whole genome shotgun (WGS) entry which is preliminary data.</text>
</comment>
<evidence type="ECO:0008006" key="3">
    <source>
        <dbReference type="Google" id="ProtNLM"/>
    </source>
</evidence>